<protein>
    <recommendedName>
        <fullName evidence="1">peptidyl-tRNA hydrolase</fullName>
        <ecNumber evidence="1">3.1.1.29</ecNumber>
    </recommendedName>
</protein>
<dbReference type="InterPro" id="IPR001328">
    <property type="entry name" value="Pept_tRNA_hydro"/>
</dbReference>
<sequence>MKDIKNTIPRAHVGSPALAQARQSDNALPIAKNPLPLDDAANTTSNHPSAIALHLSRKKKRRYMKRETIPAQLEHSERESRVNSHQSSTKPASDECLNNPIQSRKEGKKALQQQKKAVIKLENSDTVATDSHQSSTEPTFENEIDNEPLQSRNQEKKALRRQKNAANKLAKSLPKAKNPDLSEALPNPGESSPDRLHPGALSIPPSPSMGPRQLYPLLVCSLGNPGKQYANTLHSAGHYLLDIIRAKGYYTPFSKGWGGTMCTPSMVRAKYHVLWGSTQQKVTELQPDEDNFTLWQSTKLMNVSGPSVKSAWQTFSTQQKAQGREPRLVIVHDELEAPLGAVSIKASTISAKGHNGVKSCQASLPNLKYWRVAIGIGRPESRAPDVVSKYVLRKMTLREERAIEDAAHTALRTLRLIAEGNV</sequence>
<dbReference type="InterPro" id="IPR036416">
    <property type="entry name" value="Pept_tRNA_hydro_sf"/>
</dbReference>
<dbReference type="OrthoDB" id="1711136at2759"/>
<keyword evidence="8" id="KW-1185">Reference proteome</keyword>
<dbReference type="EC" id="3.1.1.29" evidence="1"/>
<dbReference type="GO" id="GO:0004045">
    <property type="term" value="F:peptidyl-tRNA hydrolase activity"/>
    <property type="evidence" value="ECO:0007669"/>
    <property type="project" value="UniProtKB-EC"/>
</dbReference>
<comment type="caution">
    <text evidence="7">The sequence shown here is derived from an EMBL/GenBank/DDBJ whole genome shotgun (WGS) entry which is preliminary data.</text>
</comment>
<evidence type="ECO:0000256" key="6">
    <source>
        <dbReference type="SAM" id="MobiDB-lite"/>
    </source>
</evidence>
<gene>
    <name evidence="7" type="ORF">B0J11DRAFT_532307</name>
</gene>
<comment type="similarity">
    <text evidence="5">Belongs to the PTH family.</text>
</comment>
<feature type="compositionally biased region" description="Basic residues" evidence="6">
    <location>
        <begin position="55"/>
        <end position="64"/>
    </location>
</feature>
<feature type="region of interest" description="Disordered" evidence="6">
    <location>
        <begin position="1"/>
        <end position="208"/>
    </location>
</feature>
<evidence type="ECO:0000256" key="2">
    <source>
        <dbReference type="ARBA" id="ARBA00022555"/>
    </source>
</evidence>
<name>A0A9P9DP53_9PLEO</name>
<organism evidence="7 8">
    <name type="scientific">Dendryphion nanum</name>
    <dbReference type="NCBI Taxonomy" id="256645"/>
    <lineage>
        <taxon>Eukaryota</taxon>
        <taxon>Fungi</taxon>
        <taxon>Dikarya</taxon>
        <taxon>Ascomycota</taxon>
        <taxon>Pezizomycotina</taxon>
        <taxon>Dothideomycetes</taxon>
        <taxon>Pleosporomycetidae</taxon>
        <taxon>Pleosporales</taxon>
        <taxon>Torulaceae</taxon>
        <taxon>Dendryphion</taxon>
    </lineage>
</organism>
<proteinExistence type="inferred from homology"/>
<dbReference type="PROSITE" id="PS01196">
    <property type="entry name" value="PEPT_TRNA_HYDROL_2"/>
    <property type="match status" value="1"/>
</dbReference>
<evidence type="ECO:0000256" key="4">
    <source>
        <dbReference type="ARBA" id="ARBA00022884"/>
    </source>
</evidence>
<dbReference type="AlphaFoldDB" id="A0A9P9DP53"/>
<dbReference type="PANTHER" id="PTHR17224">
    <property type="entry name" value="PEPTIDYL-TRNA HYDROLASE"/>
    <property type="match status" value="1"/>
</dbReference>
<evidence type="ECO:0000313" key="7">
    <source>
        <dbReference type="EMBL" id="KAH7122818.1"/>
    </source>
</evidence>
<evidence type="ECO:0000256" key="1">
    <source>
        <dbReference type="ARBA" id="ARBA00013260"/>
    </source>
</evidence>
<dbReference type="Pfam" id="PF01195">
    <property type="entry name" value="Pept_tRNA_hydro"/>
    <property type="match status" value="1"/>
</dbReference>
<feature type="compositionally biased region" description="Polar residues" evidence="6">
    <location>
        <begin position="124"/>
        <end position="139"/>
    </location>
</feature>
<dbReference type="Gene3D" id="3.40.50.1470">
    <property type="entry name" value="Peptidyl-tRNA hydrolase"/>
    <property type="match status" value="1"/>
</dbReference>
<keyword evidence="4" id="KW-0694">RNA-binding</keyword>
<reference evidence="7" key="1">
    <citation type="journal article" date="2021" name="Nat. Commun.">
        <title>Genetic determinants of endophytism in the Arabidopsis root mycobiome.</title>
        <authorList>
            <person name="Mesny F."/>
            <person name="Miyauchi S."/>
            <person name="Thiergart T."/>
            <person name="Pickel B."/>
            <person name="Atanasova L."/>
            <person name="Karlsson M."/>
            <person name="Huettel B."/>
            <person name="Barry K.W."/>
            <person name="Haridas S."/>
            <person name="Chen C."/>
            <person name="Bauer D."/>
            <person name="Andreopoulos W."/>
            <person name="Pangilinan J."/>
            <person name="LaButti K."/>
            <person name="Riley R."/>
            <person name="Lipzen A."/>
            <person name="Clum A."/>
            <person name="Drula E."/>
            <person name="Henrissat B."/>
            <person name="Kohler A."/>
            <person name="Grigoriev I.V."/>
            <person name="Martin F.M."/>
            <person name="Hacquard S."/>
        </authorList>
    </citation>
    <scope>NUCLEOTIDE SEQUENCE</scope>
    <source>
        <strain evidence="7">MPI-CAGE-CH-0243</strain>
    </source>
</reference>
<keyword evidence="3 7" id="KW-0378">Hydrolase</keyword>
<dbReference type="Proteomes" id="UP000700596">
    <property type="component" value="Unassembled WGS sequence"/>
</dbReference>
<dbReference type="NCBIfam" id="TIGR00447">
    <property type="entry name" value="pth"/>
    <property type="match status" value="1"/>
</dbReference>
<dbReference type="PANTHER" id="PTHR17224:SF1">
    <property type="entry name" value="PEPTIDYL-TRNA HYDROLASE"/>
    <property type="match status" value="1"/>
</dbReference>
<accession>A0A9P9DP53</accession>
<dbReference type="InterPro" id="IPR018171">
    <property type="entry name" value="Pept_tRNA_hydro_CS"/>
</dbReference>
<evidence type="ECO:0000256" key="5">
    <source>
        <dbReference type="ARBA" id="ARBA00038063"/>
    </source>
</evidence>
<dbReference type="SUPFAM" id="SSF53178">
    <property type="entry name" value="Peptidyl-tRNA hydrolase-like"/>
    <property type="match status" value="1"/>
</dbReference>
<evidence type="ECO:0000256" key="3">
    <source>
        <dbReference type="ARBA" id="ARBA00022801"/>
    </source>
</evidence>
<dbReference type="EMBL" id="JAGMWT010000009">
    <property type="protein sequence ID" value="KAH7122818.1"/>
    <property type="molecule type" value="Genomic_DNA"/>
</dbReference>
<evidence type="ECO:0000313" key="8">
    <source>
        <dbReference type="Proteomes" id="UP000700596"/>
    </source>
</evidence>
<dbReference type="GO" id="GO:0000049">
    <property type="term" value="F:tRNA binding"/>
    <property type="evidence" value="ECO:0007669"/>
    <property type="project" value="UniProtKB-KW"/>
</dbReference>
<keyword evidence="2" id="KW-0820">tRNA-binding</keyword>